<evidence type="ECO:0000313" key="4">
    <source>
        <dbReference type="Proteomes" id="UP001596116"/>
    </source>
</evidence>
<evidence type="ECO:0000313" key="3">
    <source>
        <dbReference type="EMBL" id="MFC6034474.1"/>
    </source>
</evidence>
<dbReference type="Pfam" id="PF04715">
    <property type="entry name" value="Anth_synt_I_N"/>
    <property type="match status" value="1"/>
</dbReference>
<dbReference type="InterPro" id="IPR006805">
    <property type="entry name" value="Anth_synth_I_N"/>
</dbReference>
<evidence type="ECO:0000259" key="2">
    <source>
        <dbReference type="Pfam" id="PF04715"/>
    </source>
</evidence>
<feature type="domain" description="Anthranilate synthase component I N-terminal" evidence="2">
    <location>
        <begin position="7"/>
        <end position="132"/>
    </location>
</feature>
<gene>
    <name evidence="3" type="ORF">ACFMB1_02900</name>
</gene>
<proteinExistence type="predicted"/>
<dbReference type="InterPro" id="IPR015890">
    <property type="entry name" value="Chorismate_C"/>
</dbReference>
<feature type="domain" description="Chorismate-utilising enzyme C-terminal" evidence="1">
    <location>
        <begin position="172"/>
        <end position="431"/>
    </location>
</feature>
<sequence length="449" mass="48219">MIMWEIDWRDPLSAFAPLAGEADAHLLHGGDRSHAAEWSIITAFPSTVLTAEKDDANPFLKLDELLRERFAERSDATYDLPFVSGAVGFVGYEAARFFEPCLDLPPAPFAFPGVALGLYDAAALFSRVKCKAFIVGRDETACRRLRGALGADPLPAPAAAQFGALSSNFTEAGYREAVAAAIENILDGDYYQANLSHQLAVSASGEVSPFDLFRRLAEGSDAFHGAFLQYEHGAVLSNSPERFFRVEPGAYGRRRILAEPIKGTRPRGTTPEEDARLASALLADPKDRAENIMIADLLRNDLSRICCDGAIREDAVCALMTLANVHHLVSRISGILRDDVSAADIFAALFPCGSITGAPKIEAMNAIARIEKVGRGPYCGAIGYIDDSGAMDFAVAIRTLMVEGARVVMPVGGGVTLRSKPQEEYEETIIKARGALAALGRPEMAAAKP</sequence>
<keyword evidence="4" id="KW-1185">Reference proteome</keyword>
<dbReference type="PANTHER" id="PTHR11236:SF50">
    <property type="entry name" value="AMINODEOXYCHORISMATE SYNTHASE COMPONENT 1"/>
    <property type="match status" value="1"/>
</dbReference>
<comment type="caution">
    <text evidence="3">The sequence shown here is derived from an EMBL/GenBank/DDBJ whole genome shotgun (WGS) entry which is preliminary data.</text>
</comment>
<dbReference type="Gene3D" id="3.60.120.10">
    <property type="entry name" value="Anthranilate synthase"/>
    <property type="match status" value="1"/>
</dbReference>
<accession>A0ABW1KSR8</accession>
<dbReference type="RefSeq" id="WP_379881530.1">
    <property type="nucleotide sequence ID" value="NZ_JBHPON010000001.1"/>
</dbReference>
<dbReference type="PANTHER" id="PTHR11236">
    <property type="entry name" value="AMINOBENZOATE/ANTHRANILATE SYNTHASE"/>
    <property type="match status" value="1"/>
</dbReference>
<dbReference type="PRINTS" id="PR00095">
    <property type="entry name" value="ANTSNTHASEI"/>
</dbReference>
<dbReference type="InterPro" id="IPR005801">
    <property type="entry name" value="ADC_synthase"/>
</dbReference>
<dbReference type="EMBL" id="JBHPON010000001">
    <property type="protein sequence ID" value="MFC6034474.1"/>
    <property type="molecule type" value="Genomic_DNA"/>
</dbReference>
<dbReference type="Proteomes" id="UP001596116">
    <property type="component" value="Unassembled WGS sequence"/>
</dbReference>
<dbReference type="InterPro" id="IPR019999">
    <property type="entry name" value="Anth_synth_I-like"/>
</dbReference>
<organism evidence="3 4">
    <name type="scientific">Hyphococcus aureus</name>
    <dbReference type="NCBI Taxonomy" id="2666033"/>
    <lineage>
        <taxon>Bacteria</taxon>
        <taxon>Pseudomonadati</taxon>
        <taxon>Pseudomonadota</taxon>
        <taxon>Alphaproteobacteria</taxon>
        <taxon>Parvularculales</taxon>
        <taxon>Parvularculaceae</taxon>
        <taxon>Hyphococcus</taxon>
    </lineage>
</organism>
<reference evidence="3 4" key="1">
    <citation type="submission" date="2024-09" db="EMBL/GenBank/DDBJ databases">
        <authorList>
            <person name="Zhang Z.-H."/>
        </authorList>
    </citation>
    <scope>NUCLEOTIDE SEQUENCE [LARGE SCALE GENOMIC DNA]</scope>
    <source>
        <strain evidence="3 4">HHTR114</strain>
    </source>
</reference>
<dbReference type="Pfam" id="PF00425">
    <property type="entry name" value="Chorismate_bind"/>
    <property type="match status" value="1"/>
</dbReference>
<dbReference type="SUPFAM" id="SSF56322">
    <property type="entry name" value="ADC synthase"/>
    <property type="match status" value="1"/>
</dbReference>
<name>A0ABW1KSR8_9PROT</name>
<protein>
    <submittedName>
        <fullName evidence="3">Anthranilate synthase component I family protein</fullName>
    </submittedName>
</protein>
<evidence type="ECO:0000259" key="1">
    <source>
        <dbReference type="Pfam" id="PF00425"/>
    </source>
</evidence>